<dbReference type="Proteomes" id="UP001595530">
    <property type="component" value="Unassembled WGS sequence"/>
</dbReference>
<protein>
    <submittedName>
        <fullName evidence="2">Type 4b pilus protein PilO2</fullName>
    </submittedName>
</protein>
<organism evidence="2 3">
    <name type="scientific">Undibacterium arcticum</name>
    <dbReference type="NCBI Taxonomy" id="1762892"/>
    <lineage>
        <taxon>Bacteria</taxon>
        <taxon>Pseudomonadati</taxon>
        <taxon>Pseudomonadota</taxon>
        <taxon>Betaproteobacteria</taxon>
        <taxon>Burkholderiales</taxon>
        <taxon>Oxalobacteraceae</taxon>
        <taxon>Undibacterium</taxon>
    </lineage>
</organism>
<keyword evidence="1" id="KW-0472">Membrane</keyword>
<accession>A0ABV7FB28</accession>
<dbReference type="Pfam" id="PF06864">
    <property type="entry name" value="PAP_PilO"/>
    <property type="match status" value="1"/>
</dbReference>
<keyword evidence="1" id="KW-1133">Transmembrane helix</keyword>
<feature type="transmembrane region" description="Helical" evidence="1">
    <location>
        <begin position="191"/>
        <end position="214"/>
    </location>
</feature>
<reference evidence="3" key="1">
    <citation type="journal article" date="2019" name="Int. J. Syst. Evol. Microbiol.">
        <title>The Global Catalogue of Microorganisms (GCM) 10K type strain sequencing project: providing services to taxonomists for standard genome sequencing and annotation.</title>
        <authorList>
            <consortium name="The Broad Institute Genomics Platform"/>
            <consortium name="The Broad Institute Genome Sequencing Center for Infectious Disease"/>
            <person name="Wu L."/>
            <person name="Ma J."/>
        </authorList>
    </citation>
    <scope>NUCLEOTIDE SEQUENCE [LARGE SCALE GENOMIC DNA]</scope>
    <source>
        <strain evidence="3">KCTC 42986</strain>
    </source>
</reference>
<keyword evidence="1" id="KW-0812">Transmembrane</keyword>
<name>A0ABV7FB28_9BURK</name>
<gene>
    <name evidence="2" type="primary">pilO2</name>
    <name evidence="2" type="ORF">ACFOFO_26425</name>
</gene>
<evidence type="ECO:0000313" key="3">
    <source>
        <dbReference type="Proteomes" id="UP001595530"/>
    </source>
</evidence>
<dbReference type="EMBL" id="JBHRTP010000125">
    <property type="protein sequence ID" value="MFC3111434.1"/>
    <property type="molecule type" value="Genomic_DNA"/>
</dbReference>
<dbReference type="RefSeq" id="WP_390329778.1">
    <property type="nucleotide sequence ID" value="NZ_JBHRTP010000125.1"/>
</dbReference>
<evidence type="ECO:0000256" key="1">
    <source>
        <dbReference type="SAM" id="Phobius"/>
    </source>
</evidence>
<dbReference type="InterPro" id="IPR009663">
    <property type="entry name" value="PAP_PilO"/>
</dbReference>
<comment type="caution">
    <text evidence="2">The sequence shown here is derived from an EMBL/GenBank/DDBJ whole genome shotgun (WGS) entry which is preliminary data.</text>
</comment>
<sequence>MTKADTHNQDQRSAEEVRNIVVINDKKFVAGLFWQQLSSPRGYMAEARGIGKLRNWDVVAIRRGTRIQAGFVSKKIGAMKGMYSLAASLAGQLGPSWLGAFALADGRFAVVAVQDNSIVPGYDVILNRDEALHKLRECANLFTFQEDQIFAPAEFQFAQREVDINELLKPKRLKADNKLKQLRFGLTGGELVTGLVLIAILIAAGVGFVQFQAYQKQKARERLIVIELARQAELKRLNENTKQKQSMQALAHPWASLPSALDFATNCWGVISTAPLNIGGWVADSATCDAKGVTFQYKRTVEGTTVQAFIREASGQFLDLPQFGVQSTVATVRRDLKAPFTGDVAVENVDIVLTELTTLFQSVGIAAPFAEKKIEVPIPPPIPGQPPASAPQPDWSEFSFDYETDELPQKFAEVIVHKNGVRIRQIIVKLNDEDATLKFKVSGDIYAKL</sequence>
<keyword evidence="3" id="KW-1185">Reference proteome</keyword>
<proteinExistence type="predicted"/>
<evidence type="ECO:0000313" key="2">
    <source>
        <dbReference type="EMBL" id="MFC3111434.1"/>
    </source>
</evidence>